<sequence>MRLSLTMAVLVMAALPAKAQDLPPLPPELAGLAEDIPLGDWLDLVSGRTVFYRIGDDHFAREHYPPQGSTLYIEDDFGRCMEGQWTHIPETGAYCFDWPVGLYCFRHLRAEDDLLILPVTPDGVPTGSSVQGVYDIQTQPFTCDAPALS</sequence>
<dbReference type="RefSeq" id="WP_108783748.1">
    <property type="nucleotide sequence ID" value="NZ_OMKW01000004.1"/>
</dbReference>
<dbReference type="EMBL" id="OMKW01000004">
    <property type="protein sequence ID" value="SPF31076.1"/>
    <property type="molecule type" value="Genomic_DNA"/>
</dbReference>
<dbReference type="Proteomes" id="UP000244932">
    <property type="component" value="Unassembled WGS sequence"/>
</dbReference>
<keyword evidence="3" id="KW-1185">Reference proteome</keyword>
<reference evidence="2 3" key="1">
    <citation type="submission" date="2018-03" db="EMBL/GenBank/DDBJ databases">
        <authorList>
            <person name="Keele B.F."/>
        </authorList>
    </citation>
    <scope>NUCLEOTIDE SEQUENCE [LARGE SCALE GENOMIC DNA]</scope>
    <source>
        <strain evidence="2 3">CeCT 8812</strain>
    </source>
</reference>
<accession>A0A2R8AFW6</accession>
<name>A0A2R8AFW6_9RHOB</name>
<feature type="signal peptide" evidence="1">
    <location>
        <begin position="1"/>
        <end position="19"/>
    </location>
</feature>
<evidence type="ECO:0000256" key="1">
    <source>
        <dbReference type="SAM" id="SignalP"/>
    </source>
</evidence>
<evidence type="ECO:0000313" key="2">
    <source>
        <dbReference type="EMBL" id="SPF31076.1"/>
    </source>
</evidence>
<proteinExistence type="predicted"/>
<dbReference type="OrthoDB" id="7304934at2"/>
<evidence type="ECO:0000313" key="3">
    <source>
        <dbReference type="Proteomes" id="UP000244932"/>
    </source>
</evidence>
<protein>
    <submittedName>
        <fullName evidence="2">Uncharacterized protein</fullName>
    </submittedName>
</protein>
<gene>
    <name evidence="2" type="ORF">POI8812_03427</name>
</gene>
<keyword evidence="1" id="KW-0732">Signal</keyword>
<dbReference type="AlphaFoldDB" id="A0A2R8AFW6"/>
<feature type="chain" id="PRO_5015323862" evidence="1">
    <location>
        <begin position="20"/>
        <end position="149"/>
    </location>
</feature>
<organism evidence="2 3">
    <name type="scientific">Pontivivens insulae</name>
    <dbReference type="NCBI Taxonomy" id="1639689"/>
    <lineage>
        <taxon>Bacteria</taxon>
        <taxon>Pseudomonadati</taxon>
        <taxon>Pseudomonadota</taxon>
        <taxon>Alphaproteobacteria</taxon>
        <taxon>Rhodobacterales</taxon>
        <taxon>Paracoccaceae</taxon>
        <taxon>Pontivivens</taxon>
    </lineage>
</organism>